<dbReference type="PANTHER" id="PTHR33204:SF18">
    <property type="entry name" value="TRANSCRIPTIONAL REGULATORY PROTEIN"/>
    <property type="match status" value="1"/>
</dbReference>
<sequence length="168" mass="18514">MRFEERLQDRATWRIGERCSAAKTLDLLSTKTVFLVVRECFYGTSRFDAFVDRTGASAPAVSRALRVLESSGVVERVPYREPGERPRDAYRLTPAGEELLPVLMSLIQWGDKHLQGGNPPLRFTRDGDEEVVVSVTTRDLEPVTSDSILIHAGSNVAEPGGRPAEGSA</sequence>
<protein>
    <submittedName>
        <fullName evidence="5">Transcriptional regulator</fullName>
    </submittedName>
</protein>
<evidence type="ECO:0000256" key="2">
    <source>
        <dbReference type="ARBA" id="ARBA00023125"/>
    </source>
</evidence>
<proteinExistence type="predicted"/>
<evidence type="ECO:0000259" key="4">
    <source>
        <dbReference type="PROSITE" id="PS51118"/>
    </source>
</evidence>
<reference evidence="5" key="2">
    <citation type="submission" date="2020-09" db="EMBL/GenBank/DDBJ databases">
        <authorList>
            <person name="Sun Q."/>
            <person name="Ohkuma M."/>
        </authorList>
    </citation>
    <scope>NUCLEOTIDE SEQUENCE</scope>
    <source>
        <strain evidence="5">JCM 5069</strain>
    </source>
</reference>
<keyword evidence="3" id="KW-0804">Transcription</keyword>
<evidence type="ECO:0000313" key="5">
    <source>
        <dbReference type="EMBL" id="GHH85766.1"/>
    </source>
</evidence>
<keyword evidence="6" id="KW-1185">Reference proteome</keyword>
<dbReference type="PROSITE" id="PS51118">
    <property type="entry name" value="HTH_HXLR"/>
    <property type="match status" value="1"/>
</dbReference>
<comment type="caution">
    <text evidence="5">The sequence shown here is derived from an EMBL/GenBank/DDBJ whole genome shotgun (WGS) entry which is preliminary data.</text>
</comment>
<evidence type="ECO:0000313" key="6">
    <source>
        <dbReference type="Proteomes" id="UP000603708"/>
    </source>
</evidence>
<evidence type="ECO:0000256" key="1">
    <source>
        <dbReference type="ARBA" id="ARBA00023015"/>
    </source>
</evidence>
<accession>A0A919L7Q5</accession>
<dbReference type="CDD" id="cd00090">
    <property type="entry name" value="HTH_ARSR"/>
    <property type="match status" value="1"/>
</dbReference>
<dbReference type="RefSeq" id="WP_189936588.1">
    <property type="nucleotide sequence ID" value="NZ_BNCD01000019.1"/>
</dbReference>
<dbReference type="EMBL" id="BNCD01000019">
    <property type="protein sequence ID" value="GHH85766.1"/>
    <property type="molecule type" value="Genomic_DNA"/>
</dbReference>
<dbReference type="Gene3D" id="1.10.10.10">
    <property type="entry name" value="Winged helix-like DNA-binding domain superfamily/Winged helix DNA-binding domain"/>
    <property type="match status" value="1"/>
</dbReference>
<keyword evidence="2" id="KW-0238">DNA-binding</keyword>
<organism evidence="5 6">
    <name type="scientific">Streptomyces sulfonofaciens</name>
    <dbReference type="NCBI Taxonomy" id="68272"/>
    <lineage>
        <taxon>Bacteria</taxon>
        <taxon>Bacillati</taxon>
        <taxon>Actinomycetota</taxon>
        <taxon>Actinomycetes</taxon>
        <taxon>Kitasatosporales</taxon>
        <taxon>Streptomycetaceae</taxon>
        <taxon>Streptomyces</taxon>
    </lineage>
</organism>
<reference evidence="5" key="1">
    <citation type="journal article" date="2014" name="Int. J. Syst. Evol. Microbiol.">
        <title>Complete genome sequence of Corynebacterium casei LMG S-19264T (=DSM 44701T), isolated from a smear-ripened cheese.</title>
        <authorList>
            <consortium name="US DOE Joint Genome Institute (JGI-PGF)"/>
            <person name="Walter F."/>
            <person name="Albersmeier A."/>
            <person name="Kalinowski J."/>
            <person name="Ruckert C."/>
        </authorList>
    </citation>
    <scope>NUCLEOTIDE SEQUENCE</scope>
    <source>
        <strain evidence="5">JCM 5069</strain>
    </source>
</reference>
<evidence type="ECO:0000256" key="3">
    <source>
        <dbReference type="ARBA" id="ARBA00023163"/>
    </source>
</evidence>
<gene>
    <name evidence="5" type="ORF">GCM10018793_55070</name>
</gene>
<dbReference type="InterPro" id="IPR036390">
    <property type="entry name" value="WH_DNA-bd_sf"/>
</dbReference>
<dbReference type="PANTHER" id="PTHR33204">
    <property type="entry name" value="TRANSCRIPTIONAL REGULATOR, MARR FAMILY"/>
    <property type="match status" value="1"/>
</dbReference>
<dbReference type="SUPFAM" id="SSF46785">
    <property type="entry name" value="Winged helix' DNA-binding domain"/>
    <property type="match status" value="1"/>
</dbReference>
<dbReference type="InterPro" id="IPR002577">
    <property type="entry name" value="HTH_HxlR"/>
</dbReference>
<dbReference type="GO" id="GO:0003677">
    <property type="term" value="F:DNA binding"/>
    <property type="evidence" value="ECO:0007669"/>
    <property type="project" value="UniProtKB-KW"/>
</dbReference>
<dbReference type="InterPro" id="IPR036388">
    <property type="entry name" value="WH-like_DNA-bd_sf"/>
</dbReference>
<dbReference type="InterPro" id="IPR011991">
    <property type="entry name" value="ArsR-like_HTH"/>
</dbReference>
<name>A0A919L7Q5_9ACTN</name>
<feature type="domain" description="HTH hxlR-type" evidence="4">
    <location>
        <begin position="19"/>
        <end position="118"/>
    </location>
</feature>
<dbReference type="Pfam" id="PF01638">
    <property type="entry name" value="HxlR"/>
    <property type="match status" value="1"/>
</dbReference>
<keyword evidence="1" id="KW-0805">Transcription regulation</keyword>
<dbReference type="AlphaFoldDB" id="A0A919L7Q5"/>
<dbReference type="Proteomes" id="UP000603708">
    <property type="component" value="Unassembled WGS sequence"/>
</dbReference>